<keyword evidence="6" id="KW-1185">Reference proteome</keyword>
<dbReference type="SUPFAM" id="SSF52540">
    <property type="entry name" value="P-loop containing nucleoside triphosphate hydrolases"/>
    <property type="match status" value="1"/>
</dbReference>
<dbReference type="EMBL" id="JAMPJU010000004">
    <property type="protein sequence ID" value="MCV9882107.1"/>
    <property type="molecule type" value="Genomic_DNA"/>
</dbReference>
<organism evidence="4 7">
    <name type="scientific">Brenneria izbisi</name>
    <dbReference type="NCBI Taxonomy" id="2939450"/>
    <lineage>
        <taxon>Bacteria</taxon>
        <taxon>Pseudomonadati</taxon>
        <taxon>Pseudomonadota</taxon>
        <taxon>Gammaproteobacteria</taxon>
        <taxon>Enterobacterales</taxon>
        <taxon>Pectobacteriaceae</taxon>
        <taxon>Brenneria</taxon>
    </lineage>
</organism>
<feature type="region of interest" description="Disordered" evidence="2">
    <location>
        <begin position="1"/>
        <end position="24"/>
    </location>
</feature>
<comment type="caution">
    <text evidence="4">The sequence shown here is derived from an EMBL/GenBank/DDBJ whole genome shotgun (WGS) entry which is preliminary data.</text>
</comment>
<evidence type="ECO:0000259" key="3">
    <source>
        <dbReference type="Pfam" id="PF00437"/>
    </source>
</evidence>
<dbReference type="PANTHER" id="PTHR30486">
    <property type="entry name" value="TWITCHING MOTILITY PROTEIN PILT"/>
    <property type="match status" value="1"/>
</dbReference>
<dbReference type="Gene3D" id="3.30.450.380">
    <property type="match status" value="1"/>
</dbReference>
<protein>
    <submittedName>
        <fullName evidence="4">CpaF family protein</fullName>
    </submittedName>
</protein>
<dbReference type="AlphaFoldDB" id="A0AA41XUM2"/>
<evidence type="ECO:0000256" key="1">
    <source>
        <dbReference type="ARBA" id="ARBA00006611"/>
    </source>
</evidence>
<evidence type="ECO:0000313" key="5">
    <source>
        <dbReference type="EMBL" id="MCV9882107.1"/>
    </source>
</evidence>
<evidence type="ECO:0000313" key="7">
    <source>
        <dbReference type="Proteomes" id="UP001165569"/>
    </source>
</evidence>
<dbReference type="InterPro" id="IPR001482">
    <property type="entry name" value="T2SS/T4SS_dom"/>
</dbReference>
<reference evidence="4" key="1">
    <citation type="submission" date="2022-04" db="EMBL/GenBank/DDBJ databases">
        <title>Brenneria sp. isolated from walnut trees in Serbia.</title>
        <authorList>
            <person name="Gasic K."/>
            <person name="Zlatkovic N."/>
            <person name="Kuzmanovic N."/>
        </authorList>
    </citation>
    <scope>NUCLEOTIDE SEQUENCE</scope>
    <source>
        <strain evidence="5">KBI 423</strain>
        <strain evidence="4">KBI 447</strain>
    </source>
</reference>
<accession>A0AA41XUM2</accession>
<evidence type="ECO:0000256" key="2">
    <source>
        <dbReference type="SAM" id="MobiDB-lite"/>
    </source>
</evidence>
<gene>
    <name evidence="4" type="ORF">NC803_07570</name>
    <name evidence="5" type="ORF">NC856_07465</name>
</gene>
<feature type="domain" description="Bacterial type II secretion system protein E" evidence="3">
    <location>
        <begin position="126"/>
        <end position="400"/>
    </location>
</feature>
<dbReference type="PANTHER" id="PTHR30486:SF15">
    <property type="entry name" value="TYPE II_IV SECRETION SYSTEM ATPASE"/>
    <property type="match status" value="1"/>
</dbReference>
<dbReference type="Proteomes" id="UP001165569">
    <property type="component" value="Unassembled WGS sequence"/>
</dbReference>
<dbReference type="GO" id="GO:0016887">
    <property type="term" value="F:ATP hydrolysis activity"/>
    <property type="evidence" value="ECO:0007669"/>
    <property type="project" value="InterPro"/>
</dbReference>
<dbReference type="InterPro" id="IPR050921">
    <property type="entry name" value="T4SS_GSP_E_ATPase"/>
</dbReference>
<dbReference type="RefSeq" id="WP_264089796.1">
    <property type="nucleotide sequence ID" value="NZ_JAMPJT010000004.1"/>
</dbReference>
<evidence type="ECO:0000313" key="6">
    <source>
        <dbReference type="Proteomes" id="UP001165568"/>
    </source>
</evidence>
<proteinExistence type="inferred from homology"/>
<dbReference type="CDD" id="cd01130">
    <property type="entry name" value="VirB11-like_ATPase"/>
    <property type="match status" value="1"/>
</dbReference>
<dbReference type="Proteomes" id="UP001165568">
    <property type="component" value="Unassembled WGS sequence"/>
</dbReference>
<dbReference type="EMBL" id="JAMPJT010000004">
    <property type="protein sequence ID" value="MCV9878710.1"/>
    <property type="molecule type" value="Genomic_DNA"/>
</dbReference>
<dbReference type="Pfam" id="PF00437">
    <property type="entry name" value="T2SSE"/>
    <property type="match status" value="1"/>
</dbReference>
<dbReference type="InterPro" id="IPR027417">
    <property type="entry name" value="P-loop_NTPase"/>
</dbReference>
<evidence type="ECO:0000313" key="4">
    <source>
        <dbReference type="EMBL" id="MCV9878710.1"/>
    </source>
</evidence>
<name>A0AA41XUM2_9GAMM</name>
<comment type="similarity">
    <text evidence="1">Belongs to the GSP E family.</text>
</comment>
<sequence length="476" mass="51951">MSFGRKSATKPTYGPTRQSVFSESPSAHDNALIQTISAISAISPARAENTASENTASVIRSAHYALIRQAVFSTIDVSGALARSYEEVKADIETIIAETVVMENLSVPLSEQRVMGQEILNDMFGVGPIEPLLQDETVSDIMVNGPDQIYVERFGRLELTPLKFIDNAHVISVAQRIASSVGRRVDESSPMVDARLTDGSRVNVILPPLAIDGASISIRKFSRRDLTLKRLVSKGSLSSAMAKVLEIAAASRLNVIISGGTGSGKTTLLNALSRFISTAERVITVEDAAELQLQQPHVLRLETRPANLEGTGRVTQGDLVRNALRMRPDRIILGETRGAEALDVLQAMNTGHDGSMTTLHANNPRDALIRLESMVLMANGNLPLYSIRRQIASAVHLIVQVERMRDGSRRIISITELAGMEGDIIVTQDLFRFNYDASAFEDEVSGSFDSSGMRPIFTERARYYGMEIALQEAMRP</sequence>
<dbReference type="Gene3D" id="3.40.50.300">
    <property type="entry name" value="P-loop containing nucleotide triphosphate hydrolases"/>
    <property type="match status" value="1"/>
</dbReference>
<feature type="compositionally biased region" description="Polar residues" evidence="2">
    <location>
        <begin position="15"/>
        <end position="24"/>
    </location>
</feature>